<dbReference type="InterPro" id="IPR037009">
    <property type="entry name" value="mRNA_triPase_Cet1_sf"/>
</dbReference>
<evidence type="ECO:0000256" key="13">
    <source>
        <dbReference type="SAM" id="MobiDB-lite"/>
    </source>
</evidence>
<reference evidence="16" key="1">
    <citation type="submission" date="2019-02" db="EMBL/GenBank/DDBJ databases">
        <title>FDA dAtabase for Regulatory Grade micrObial Sequences (FDA-ARGOS): Supporting development and validation of Infectious Disease Dx tests.</title>
        <authorList>
            <person name="Duncan R."/>
            <person name="Fisher C."/>
            <person name="Tallon L."/>
            <person name="Sadzewicz L."/>
            <person name="Sengamalay N."/>
            <person name="Ott S."/>
            <person name="Godinez A."/>
            <person name="Nagaraj S."/>
            <person name="Vavikolanu K."/>
            <person name="Nadendla S."/>
            <person name="Aluvathingal J."/>
            <person name="Sichtig H."/>
        </authorList>
    </citation>
    <scope>NUCLEOTIDE SEQUENCE [LARGE SCALE GENOMIC DNA]</scope>
    <source>
        <strain evidence="16">FDAARGOS_361</strain>
    </source>
</reference>
<evidence type="ECO:0000256" key="11">
    <source>
        <dbReference type="PROSITE-ProRule" id="PRU00042"/>
    </source>
</evidence>
<feature type="region of interest" description="Disordered" evidence="13">
    <location>
        <begin position="364"/>
        <end position="520"/>
    </location>
</feature>
<comment type="similarity">
    <text evidence="3">Belongs to the DZIP C2H2-type zinc-finger protein family.</text>
</comment>
<proteinExistence type="inferred from homology"/>
<dbReference type="SUPFAM" id="SSF55154">
    <property type="entry name" value="CYTH-like phosphatases"/>
    <property type="match status" value="1"/>
</dbReference>
<dbReference type="PROSITE" id="PS50157">
    <property type="entry name" value="ZINC_FINGER_C2H2_2"/>
    <property type="match status" value="1"/>
</dbReference>
<evidence type="ECO:0000256" key="5">
    <source>
        <dbReference type="ARBA" id="ARBA00022801"/>
    </source>
</evidence>
<feature type="compositionally biased region" description="Low complexity" evidence="13">
    <location>
        <begin position="453"/>
        <end position="468"/>
    </location>
</feature>
<keyword evidence="11" id="KW-0862">Zinc</keyword>
<evidence type="ECO:0000256" key="10">
    <source>
        <dbReference type="ARBA" id="ARBA00047740"/>
    </source>
</evidence>
<dbReference type="Gene3D" id="3.20.100.10">
    <property type="entry name" value="mRNA triphosphatase Cet1-like"/>
    <property type="match status" value="1"/>
</dbReference>
<dbReference type="VEuPathDB" id="TriTrypDB:LdCL_140009600"/>
<keyword evidence="11" id="KW-0863">Zinc-finger</keyword>
<dbReference type="Pfam" id="PF13815">
    <property type="entry name" value="Dzip-like_N"/>
    <property type="match status" value="1"/>
</dbReference>
<dbReference type="InterPro" id="IPR051241">
    <property type="entry name" value="DZIP_RILPL"/>
</dbReference>
<dbReference type="VEuPathDB" id="TriTrypDB:LDHU3_14.0560"/>
<dbReference type="VEuPathDB" id="TriTrypDB:LdBPK_140430.1"/>
<feature type="compositionally biased region" description="Low complexity" evidence="13">
    <location>
        <begin position="371"/>
        <end position="388"/>
    </location>
</feature>
<keyword evidence="8" id="KW-0966">Cell projection</keyword>
<comment type="catalytic activity">
    <reaction evidence="10">
        <text>a 5'-end triphospho-ribonucleoside in mRNA + H2O = a 5'-end diphospho-ribonucleoside in mRNA + phosphate + H(+)</text>
        <dbReference type="Rhea" id="RHEA:67004"/>
        <dbReference type="Rhea" id="RHEA-COMP:17164"/>
        <dbReference type="Rhea" id="RHEA-COMP:17165"/>
        <dbReference type="ChEBI" id="CHEBI:15377"/>
        <dbReference type="ChEBI" id="CHEBI:15378"/>
        <dbReference type="ChEBI" id="CHEBI:43474"/>
        <dbReference type="ChEBI" id="CHEBI:167616"/>
        <dbReference type="ChEBI" id="CHEBI:167618"/>
        <dbReference type="EC" id="3.6.1.74"/>
    </reaction>
    <physiologicalReaction direction="left-to-right" evidence="10">
        <dbReference type="Rhea" id="RHEA:67005"/>
    </physiologicalReaction>
</comment>
<evidence type="ECO:0000256" key="8">
    <source>
        <dbReference type="ARBA" id="ARBA00023273"/>
    </source>
</evidence>
<dbReference type="VEuPathDB" id="TriTrypDB:LDHU3_14.0550"/>
<feature type="compositionally biased region" description="Low complexity" evidence="13">
    <location>
        <begin position="487"/>
        <end position="498"/>
    </location>
</feature>
<gene>
    <name evidence="15" type="ORF">CGC21_4630</name>
</gene>
<dbReference type="InterPro" id="IPR032714">
    <property type="entry name" value="DZIP1_N"/>
</dbReference>
<dbReference type="GO" id="GO:0006397">
    <property type="term" value="P:mRNA processing"/>
    <property type="evidence" value="ECO:0007669"/>
    <property type="project" value="UniProtKB-KW"/>
</dbReference>
<feature type="compositionally biased region" description="Pro residues" evidence="13">
    <location>
        <begin position="574"/>
        <end position="585"/>
    </location>
</feature>
<dbReference type="GO" id="GO:0005814">
    <property type="term" value="C:centriole"/>
    <property type="evidence" value="ECO:0007669"/>
    <property type="project" value="UniProtKB-SubCell"/>
</dbReference>
<feature type="compositionally biased region" description="Low complexity" evidence="13">
    <location>
        <begin position="274"/>
        <end position="287"/>
    </location>
</feature>
<organism evidence="15 16">
    <name type="scientific">Leishmania donovani</name>
    <dbReference type="NCBI Taxonomy" id="5661"/>
    <lineage>
        <taxon>Eukaryota</taxon>
        <taxon>Discoba</taxon>
        <taxon>Euglenozoa</taxon>
        <taxon>Kinetoplastea</taxon>
        <taxon>Metakinetoplastina</taxon>
        <taxon>Trypanosomatida</taxon>
        <taxon>Trypanosomatidae</taxon>
        <taxon>Leishmaniinae</taxon>
        <taxon>Leishmania</taxon>
    </lineage>
</organism>
<feature type="domain" description="C2H2-type" evidence="14">
    <location>
        <begin position="160"/>
        <end position="188"/>
    </location>
</feature>
<protein>
    <recommendedName>
        <fullName evidence="9">mRNA 5'-phosphatase</fullName>
        <ecNumber evidence="9">3.6.1.74</ecNumber>
    </recommendedName>
</protein>
<keyword evidence="11" id="KW-0479">Metal-binding</keyword>
<dbReference type="PANTHER" id="PTHR21502">
    <property type="entry name" value="ZINC FINGER PROTEIN DZIP1"/>
    <property type="match status" value="1"/>
</dbReference>
<keyword evidence="5" id="KW-0378">Hydrolase</keyword>
<evidence type="ECO:0000256" key="4">
    <source>
        <dbReference type="ARBA" id="ARBA00022664"/>
    </source>
</evidence>
<evidence type="ECO:0000259" key="14">
    <source>
        <dbReference type="PROSITE" id="PS50157"/>
    </source>
</evidence>
<feature type="coiled-coil region" evidence="12">
    <location>
        <begin position="87"/>
        <end position="128"/>
    </location>
</feature>
<comment type="subcellular location">
    <subcellularLocation>
        <location evidence="2">Cytoplasm</location>
        <location evidence="2">Cytoskeleton</location>
        <location evidence="2">Cilium basal body</location>
    </subcellularLocation>
    <subcellularLocation>
        <location evidence="1">Cytoplasm</location>
        <location evidence="1">Cytoskeleton</location>
        <location evidence="1">Microtubule organizing center</location>
        <location evidence="1">Centrosome</location>
        <location evidence="1">Centriole</location>
    </subcellularLocation>
</comment>
<dbReference type="AlphaFoldDB" id="A0A504XMH7"/>
<dbReference type="InterPro" id="IPR033469">
    <property type="entry name" value="CYTH-like_dom_sf"/>
</dbReference>
<feature type="region of interest" description="Disordered" evidence="13">
    <location>
        <begin position="565"/>
        <end position="612"/>
    </location>
</feature>
<dbReference type="Proteomes" id="UP000318447">
    <property type="component" value="Unassembled WGS sequence"/>
</dbReference>
<evidence type="ECO:0000256" key="12">
    <source>
        <dbReference type="SAM" id="Coils"/>
    </source>
</evidence>
<keyword evidence="7" id="KW-0206">Cytoskeleton</keyword>
<dbReference type="PANTHER" id="PTHR21502:SF9">
    <property type="entry name" value="C2H2-TYPE DOMAIN-CONTAINING PROTEIN"/>
    <property type="match status" value="1"/>
</dbReference>
<evidence type="ECO:0000313" key="16">
    <source>
        <dbReference type="Proteomes" id="UP000318447"/>
    </source>
</evidence>
<sequence>MASPAFEFVQGNERLDWGVLVSIDVERLMKSTTVDTLQRIVENIAFSRVTRDEAALFTPDHILHLFQLCQVVIQYLVYSQEILAEINVKLNDRMEEQQAAALEQEALLQRLSDETNLLKKQIKTQRRTLLAYEYNAQAALARGLAGSGAAGAAGGPATLYVCPYCGDEYHKAESMQSHLRKRHNTTVASPSLPVADTATSPLPPTAGSQTVVPAPARGPIATAEASEPLQQLRHRVEQLEKDKEVMERQQRENLILMMLGATRSQTTSPPPQQPQQQPASAPASTSTAVNVIPEHLKGIPVVPDISAMMNYNLSCQREASENALRRQLMDLEAEIRALRASKLAAAPTDAPAVGRPAWVAELENAQKHQRQQQQQQSSPSATQPQFTSAAAPPIQSMPSLCTPPSLQSSSPAPQPSYNIQQQQQPSLAVPSPTPSVPDLSTPAIPIPSPATPPTTEGGAPPAATSTPSVSLPQPPQVRPKPYHWVDSSTNSSLTSTSTVPPHRAVSKGCPGASPSLTSSATPAMATAASTSATTIPLPSTASAGALAPSISSPGLGVGTYFSSRTSAPAGAAPAPAPLSVIPPPATHDSSTQHSPPPPVTAPELSVPHPMPAPALRVTNTPLFHAPSLPAPVLASSTGGGNTSVGSWSPPAPVPSTANAPVPTPSAVPGAVNLQRVPRYRDPLVRNVARMLLRGLQEQHHTPSSTRLELEVRLGSILAHTRARQLDIPIAVASPALMDETARNVYQFHAGISHPLLHGMQAALLEAGLATRKDTAASNPEAPPYNPLCLTQSITVLSAEKKGRLAMMDMCCPGWCADLRFALSKETAVPVELTDATKERAIARDVWWYPPPAVRSYLEMDAGASSSPAAVTGTTVFGVGTVLPTPVLFYPEKAAGRIGRSDAETTIEVEVEINLRALLREWKRVYGGAAASAYLSTSALVDTTCAGTSIAGDATLKPSIATATIDDVADMHATVLAEREDPYLLRVAEEVMAVVQLLTKVRVVE</sequence>
<evidence type="ECO:0000313" key="15">
    <source>
        <dbReference type="EMBL" id="TPP46227.1"/>
    </source>
</evidence>
<accession>A0A504XMH7</accession>
<dbReference type="VEuPathDB" id="TriTrypDB:LdCL_140009500"/>
<dbReference type="GO" id="GO:0004651">
    <property type="term" value="F:polynucleotide 5'-phosphatase activity"/>
    <property type="evidence" value="ECO:0007669"/>
    <property type="project" value="InterPro"/>
</dbReference>
<dbReference type="GO" id="GO:0008270">
    <property type="term" value="F:zinc ion binding"/>
    <property type="evidence" value="ECO:0007669"/>
    <property type="project" value="UniProtKB-KW"/>
</dbReference>
<evidence type="ECO:0000256" key="9">
    <source>
        <dbReference type="ARBA" id="ARBA00035028"/>
    </source>
</evidence>
<evidence type="ECO:0000256" key="3">
    <source>
        <dbReference type="ARBA" id="ARBA00009131"/>
    </source>
</evidence>
<keyword evidence="4" id="KW-0507">mRNA processing</keyword>
<keyword evidence="7" id="KW-0963">Cytoplasm</keyword>
<keyword evidence="6 12" id="KW-0175">Coiled coil</keyword>
<dbReference type="GO" id="GO:0140818">
    <property type="term" value="F:mRNA 5'-triphosphate monophosphatase activity"/>
    <property type="evidence" value="ECO:0007669"/>
    <property type="project" value="UniProtKB-EC"/>
</dbReference>
<evidence type="ECO:0000256" key="1">
    <source>
        <dbReference type="ARBA" id="ARBA00004114"/>
    </source>
</evidence>
<name>A0A504XMH7_LEIDO</name>
<evidence type="ECO:0000256" key="2">
    <source>
        <dbReference type="ARBA" id="ARBA00004120"/>
    </source>
</evidence>
<dbReference type="InterPro" id="IPR013087">
    <property type="entry name" value="Znf_C2H2_type"/>
</dbReference>
<feature type="region of interest" description="Disordered" evidence="13">
    <location>
        <begin position="186"/>
        <end position="211"/>
    </location>
</feature>
<evidence type="ECO:0000256" key="6">
    <source>
        <dbReference type="ARBA" id="ARBA00023054"/>
    </source>
</evidence>
<dbReference type="VEuPathDB" id="TriTrypDB:LdBPK_140440.1"/>
<dbReference type="EC" id="3.6.1.74" evidence="9"/>
<feature type="region of interest" description="Disordered" evidence="13">
    <location>
        <begin position="634"/>
        <end position="659"/>
    </location>
</feature>
<feature type="region of interest" description="Disordered" evidence="13">
    <location>
        <begin position="263"/>
        <end position="287"/>
    </location>
</feature>
<dbReference type="SMART" id="SM00355">
    <property type="entry name" value="ZnF_C2H2"/>
    <property type="match status" value="1"/>
</dbReference>
<comment type="caution">
    <text evidence="15">The sequence shown here is derived from an EMBL/GenBank/DDBJ whole genome shotgun (WGS) entry which is preliminary data.</text>
</comment>
<dbReference type="EMBL" id="RHLC01000026">
    <property type="protein sequence ID" value="TPP46227.1"/>
    <property type="molecule type" value="Genomic_DNA"/>
</dbReference>
<dbReference type="GO" id="GO:0005737">
    <property type="term" value="C:cytoplasm"/>
    <property type="evidence" value="ECO:0007669"/>
    <property type="project" value="TreeGrafter"/>
</dbReference>
<dbReference type="PROSITE" id="PS00028">
    <property type="entry name" value="ZINC_FINGER_C2H2_1"/>
    <property type="match status" value="1"/>
</dbReference>
<evidence type="ECO:0000256" key="7">
    <source>
        <dbReference type="ARBA" id="ARBA00023212"/>
    </source>
</evidence>